<protein>
    <submittedName>
        <fullName evidence="3">Concanavalin A-like lectin/glucanase</fullName>
    </submittedName>
</protein>
<feature type="domain" description="GH16" evidence="2">
    <location>
        <begin position="1"/>
        <end position="264"/>
    </location>
</feature>
<dbReference type="eggNOG" id="ENOG502S1W9">
    <property type="taxonomic scope" value="Eukaryota"/>
</dbReference>
<dbReference type="SUPFAM" id="SSF49899">
    <property type="entry name" value="Concanavalin A-like lectins/glucanases"/>
    <property type="match status" value="1"/>
</dbReference>
<dbReference type="GeneID" id="17038353"/>
<comment type="similarity">
    <text evidence="1">Belongs to the glycosyl hydrolase 16 family.</text>
</comment>
<dbReference type="RefSeq" id="XP_005644921.1">
    <property type="nucleotide sequence ID" value="XM_005644864.1"/>
</dbReference>
<dbReference type="Proteomes" id="UP000007264">
    <property type="component" value="Unassembled WGS sequence"/>
</dbReference>
<accession>I0YPQ8</accession>
<dbReference type="Gene3D" id="2.60.120.200">
    <property type="match status" value="1"/>
</dbReference>
<dbReference type="Pfam" id="PF26113">
    <property type="entry name" value="GH16_XgeA"/>
    <property type="match status" value="1"/>
</dbReference>
<proteinExistence type="inferred from homology"/>
<evidence type="ECO:0000256" key="1">
    <source>
        <dbReference type="ARBA" id="ARBA00006865"/>
    </source>
</evidence>
<dbReference type="PROSITE" id="PS51762">
    <property type="entry name" value="GH16_2"/>
    <property type="match status" value="1"/>
</dbReference>
<reference evidence="3 4" key="1">
    <citation type="journal article" date="2012" name="Genome Biol.">
        <title>The genome of the polar eukaryotic microalga coccomyxa subellipsoidea reveals traits of cold adaptation.</title>
        <authorList>
            <person name="Blanc G."/>
            <person name="Agarkova I."/>
            <person name="Grimwood J."/>
            <person name="Kuo A."/>
            <person name="Brueggeman A."/>
            <person name="Dunigan D."/>
            <person name="Gurnon J."/>
            <person name="Ladunga I."/>
            <person name="Lindquist E."/>
            <person name="Lucas S."/>
            <person name="Pangilinan J."/>
            <person name="Proschold T."/>
            <person name="Salamov A."/>
            <person name="Schmutz J."/>
            <person name="Weeks D."/>
            <person name="Yamada T."/>
            <person name="Claverie J.M."/>
            <person name="Grigoriev I."/>
            <person name="Van Etten J."/>
            <person name="Lomsadze A."/>
            <person name="Borodovsky M."/>
        </authorList>
    </citation>
    <scope>NUCLEOTIDE SEQUENCE [LARGE SCALE GENOMIC DNA]</scope>
    <source>
        <strain evidence="3 4">C-169</strain>
    </source>
</reference>
<dbReference type="PANTHER" id="PTHR10963:SF55">
    <property type="entry name" value="GLYCOSIDE HYDROLASE FAMILY 16 PROTEIN"/>
    <property type="match status" value="1"/>
</dbReference>
<dbReference type="PANTHER" id="PTHR10963">
    <property type="entry name" value="GLYCOSYL HYDROLASE-RELATED"/>
    <property type="match status" value="1"/>
</dbReference>
<comment type="caution">
    <text evidence="3">The sequence shown here is derived from an EMBL/GenBank/DDBJ whole genome shotgun (WGS) entry which is preliminary data.</text>
</comment>
<dbReference type="InterPro" id="IPR050546">
    <property type="entry name" value="Glycosyl_Hydrlase_16"/>
</dbReference>
<evidence type="ECO:0000313" key="4">
    <source>
        <dbReference type="Proteomes" id="UP000007264"/>
    </source>
</evidence>
<dbReference type="InterPro" id="IPR013320">
    <property type="entry name" value="ConA-like_dom_sf"/>
</dbReference>
<evidence type="ECO:0000259" key="2">
    <source>
        <dbReference type="PROSITE" id="PS51762"/>
    </source>
</evidence>
<keyword evidence="4" id="KW-1185">Reference proteome</keyword>
<dbReference type="EMBL" id="AGSI01000015">
    <property type="protein sequence ID" value="EIE20377.1"/>
    <property type="molecule type" value="Genomic_DNA"/>
</dbReference>
<name>I0YPQ8_COCSC</name>
<dbReference type="STRING" id="574566.I0YPQ8"/>
<dbReference type="KEGG" id="csl:COCSUDRAFT_43838"/>
<dbReference type="CDD" id="cd08023">
    <property type="entry name" value="GH16_laminarinase_like"/>
    <property type="match status" value="1"/>
</dbReference>
<gene>
    <name evidence="3" type="ORF">COCSUDRAFT_43838</name>
</gene>
<dbReference type="InterPro" id="IPR000757">
    <property type="entry name" value="Beta-glucanase-like"/>
</dbReference>
<evidence type="ECO:0000313" key="3">
    <source>
        <dbReference type="EMBL" id="EIE20377.1"/>
    </source>
</evidence>
<sequence>MPYSEPGFRYLWSDEFEGSSVDTASWTFENGDGSAYGIPGWGNQELQVYQSQNVEVAGGVLAIRADVATGGAYVSARLASAPGRAFAPGPGETLRVEARIQLPRGGDGIWPAFWMLPAKQSNSSLAYGPWPASGELDILEAVNDLSIVMGTAHFGKSKAQLGGFLEADVASGSFAGNCHVYSMDWSWDSITWQYAIAQNRCVNPGGGWYTSAGSPSACGPPFDQPFRLLLNVAVGGLLPGRSPSKDTVFPQTMLVDYVRVYTSR</sequence>
<dbReference type="OrthoDB" id="509988at2759"/>
<dbReference type="GO" id="GO:0005975">
    <property type="term" value="P:carbohydrate metabolic process"/>
    <property type="evidence" value="ECO:0007669"/>
    <property type="project" value="InterPro"/>
</dbReference>
<organism evidence="3 4">
    <name type="scientific">Coccomyxa subellipsoidea (strain C-169)</name>
    <name type="common">Green microalga</name>
    <dbReference type="NCBI Taxonomy" id="574566"/>
    <lineage>
        <taxon>Eukaryota</taxon>
        <taxon>Viridiplantae</taxon>
        <taxon>Chlorophyta</taxon>
        <taxon>core chlorophytes</taxon>
        <taxon>Trebouxiophyceae</taxon>
        <taxon>Trebouxiophyceae incertae sedis</taxon>
        <taxon>Coccomyxaceae</taxon>
        <taxon>Coccomyxa</taxon>
        <taxon>Coccomyxa subellipsoidea</taxon>
    </lineage>
</organism>
<dbReference type="AlphaFoldDB" id="I0YPQ8"/>
<dbReference type="GO" id="GO:0004553">
    <property type="term" value="F:hydrolase activity, hydrolyzing O-glycosyl compounds"/>
    <property type="evidence" value="ECO:0007669"/>
    <property type="project" value="InterPro"/>
</dbReference>
<dbReference type="GO" id="GO:0030246">
    <property type="term" value="F:carbohydrate binding"/>
    <property type="evidence" value="ECO:0007669"/>
    <property type="project" value="UniProtKB-KW"/>
</dbReference>